<gene>
    <name evidence="2" type="ORF">CLORAM_01898</name>
</gene>
<proteinExistence type="predicted"/>
<evidence type="ECO:0000313" key="3">
    <source>
        <dbReference type="Proteomes" id="UP000005798"/>
    </source>
</evidence>
<evidence type="ECO:0000256" key="1">
    <source>
        <dbReference type="SAM" id="MobiDB-lite"/>
    </source>
</evidence>
<feature type="region of interest" description="Disordered" evidence="1">
    <location>
        <begin position="1"/>
        <end position="20"/>
    </location>
</feature>
<protein>
    <submittedName>
        <fullName evidence="2">Uncharacterized protein</fullName>
    </submittedName>
</protein>
<reference evidence="2" key="2">
    <citation type="submission" date="2014-06" db="EMBL/GenBank/DDBJ databases">
        <title>Draft genome sequence of Clostridium ramosum(DSM 1402).</title>
        <authorList>
            <person name="Sudarsanam P."/>
            <person name="Ley R."/>
            <person name="Guruge J."/>
            <person name="Turnbaugh P.J."/>
            <person name="Mahowald M."/>
            <person name="Liep D."/>
            <person name="Gordon J."/>
        </authorList>
    </citation>
    <scope>NUCLEOTIDE SEQUENCE</scope>
    <source>
        <strain evidence="2">DSM 1402</strain>
    </source>
</reference>
<organism evidence="2 3">
    <name type="scientific">Thomasclavelia ramosa DSM 1402</name>
    <dbReference type="NCBI Taxonomy" id="445974"/>
    <lineage>
        <taxon>Bacteria</taxon>
        <taxon>Bacillati</taxon>
        <taxon>Bacillota</taxon>
        <taxon>Erysipelotrichia</taxon>
        <taxon>Erysipelotrichales</taxon>
        <taxon>Coprobacillaceae</taxon>
        <taxon>Thomasclavelia</taxon>
    </lineage>
</organism>
<reference evidence="2" key="1">
    <citation type="submission" date="2007-11" db="EMBL/GenBank/DDBJ databases">
        <authorList>
            <person name="Fulton L."/>
            <person name="Clifton S."/>
            <person name="Fulton B."/>
            <person name="Xu J."/>
            <person name="Minx P."/>
            <person name="Pepin K.H."/>
            <person name="Johnson M."/>
            <person name="Thiruvilangam P."/>
            <person name="Bhonagiri V."/>
            <person name="Nash W.E."/>
            <person name="Mardis E.R."/>
            <person name="Wilson R.K."/>
        </authorList>
    </citation>
    <scope>NUCLEOTIDE SEQUENCE [LARGE SCALE GENOMIC DNA]</scope>
    <source>
        <strain evidence="2">DSM 1402</strain>
    </source>
</reference>
<comment type="caution">
    <text evidence="2">The sequence shown here is derived from an EMBL/GenBank/DDBJ whole genome shotgun (WGS) entry which is preliminary data.</text>
</comment>
<dbReference type="HOGENOM" id="CLU_2507602_0_0_9"/>
<evidence type="ECO:0000313" key="2">
    <source>
        <dbReference type="EMBL" id="EDS18352.1"/>
    </source>
</evidence>
<dbReference type="EMBL" id="ABFX02000006">
    <property type="protein sequence ID" value="EDS18352.1"/>
    <property type="molecule type" value="Genomic_DNA"/>
</dbReference>
<dbReference type="eggNOG" id="ENOG502ZMMC">
    <property type="taxonomic scope" value="Bacteria"/>
</dbReference>
<accession>B0N5I4</accession>
<sequence>MKLESFRNESGQDNFKGHMAKHGSSHLRQIIMNVVDTFALNNPVIYDYQSKKENTGELHRLTFARKLIRIIFYLEKTAWILIPNY</sequence>
<name>B0N5I4_9FIRM</name>
<keyword evidence="3" id="KW-1185">Reference proteome</keyword>
<dbReference type="Proteomes" id="UP000005798">
    <property type="component" value="Unassembled WGS sequence"/>
</dbReference>
<dbReference type="AlphaFoldDB" id="B0N5I4"/>